<feature type="transmembrane region" description="Helical" evidence="5">
    <location>
        <begin position="132"/>
        <end position="152"/>
    </location>
</feature>
<dbReference type="InterPro" id="IPR050482">
    <property type="entry name" value="Sensor_HK_TwoCompSys"/>
</dbReference>
<evidence type="ECO:0000256" key="3">
    <source>
        <dbReference type="ARBA" id="ARBA00023012"/>
    </source>
</evidence>
<dbReference type="SUPFAM" id="SSF55874">
    <property type="entry name" value="ATPase domain of HSP90 chaperone/DNA topoisomerase II/histidine kinase"/>
    <property type="match status" value="1"/>
</dbReference>
<dbReference type="InterPro" id="IPR036890">
    <property type="entry name" value="HATPase_C_sf"/>
</dbReference>
<dbReference type="Pfam" id="PF07730">
    <property type="entry name" value="HisKA_3"/>
    <property type="match status" value="1"/>
</dbReference>
<gene>
    <name evidence="7" type="ORF">ACFQVD_31495</name>
</gene>
<reference evidence="8" key="1">
    <citation type="journal article" date="2019" name="Int. J. Syst. Evol. Microbiol.">
        <title>The Global Catalogue of Microorganisms (GCM) 10K type strain sequencing project: providing services to taxonomists for standard genome sequencing and annotation.</title>
        <authorList>
            <consortium name="The Broad Institute Genomics Platform"/>
            <consortium name="The Broad Institute Genome Sequencing Center for Infectious Disease"/>
            <person name="Wu L."/>
            <person name="Ma J."/>
        </authorList>
    </citation>
    <scope>NUCLEOTIDE SEQUENCE [LARGE SCALE GENOMIC DNA]</scope>
    <source>
        <strain evidence="8">JCM 10083</strain>
    </source>
</reference>
<sequence length="418" mass="44595">MRDVPVDPGTRLTNFRRYTWWSLIGVTAFFLAFSVKNQIMDTAVPVMVRLAAVATLALTVAAIAVSTSRRLPRIPLESPGRPPPVRWLVAGGAGGTVLGVILLALRDYGLWSFGPAMMVSIIATFLPGRRPWLLITVTAAGAAVLGGVTAALSGQGSVFATAFPAGLVLFTGWVTLGMLWAWDVAEQLNAARRFSAELAVKDERLRFAADLHDIQGHHLQVIALKSELAARLAEADPARAAAEMKEVRRLAADALRDTRAVVQGYRRVTLEEEIGNATRVLAAAGIDARMELDRAAVPGLLPDPGPRLLGLVMREATTNVLRHSRARHAEVGYRIIGGLARLTVANDGAPDHPGTGRESGPGTGLQTLAERLQAVGGELTWRRDDDRFVVTASLPAETTGQESANARNAAAATEPEAR</sequence>
<evidence type="ECO:0000313" key="7">
    <source>
        <dbReference type="EMBL" id="MFC7604643.1"/>
    </source>
</evidence>
<keyword evidence="8" id="KW-1185">Reference proteome</keyword>
<proteinExistence type="predicted"/>
<feature type="transmembrane region" description="Helical" evidence="5">
    <location>
        <begin position="18"/>
        <end position="35"/>
    </location>
</feature>
<keyword evidence="5" id="KW-0472">Membrane</keyword>
<protein>
    <submittedName>
        <fullName evidence="7">Sensor histidine kinase</fullName>
    </submittedName>
</protein>
<dbReference type="RefSeq" id="WP_343970567.1">
    <property type="nucleotide sequence ID" value="NZ_BAAAGK010000087.1"/>
</dbReference>
<dbReference type="GO" id="GO:0016301">
    <property type="term" value="F:kinase activity"/>
    <property type="evidence" value="ECO:0007669"/>
    <property type="project" value="UniProtKB-KW"/>
</dbReference>
<dbReference type="InterPro" id="IPR011712">
    <property type="entry name" value="Sig_transdc_His_kin_sub3_dim/P"/>
</dbReference>
<dbReference type="Proteomes" id="UP001596514">
    <property type="component" value="Unassembled WGS sequence"/>
</dbReference>
<keyword evidence="3" id="KW-0902">Two-component regulatory system</keyword>
<dbReference type="PANTHER" id="PTHR24421">
    <property type="entry name" value="NITRATE/NITRITE SENSOR PROTEIN NARX-RELATED"/>
    <property type="match status" value="1"/>
</dbReference>
<evidence type="ECO:0000256" key="2">
    <source>
        <dbReference type="ARBA" id="ARBA00022777"/>
    </source>
</evidence>
<keyword evidence="1" id="KW-0808">Transferase</keyword>
<dbReference type="EMBL" id="JBHTEE010000001">
    <property type="protein sequence ID" value="MFC7604643.1"/>
    <property type="molecule type" value="Genomic_DNA"/>
</dbReference>
<feature type="domain" description="Signal transduction histidine kinase subgroup 3 dimerisation and phosphoacceptor" evidence="6">
    <location>
        <begin position="203"/>
        <end position="269"/>
    </location>
</feature>
<feature type="compositionally biased region" description="Low complexity" evidence="4">
    <location>
        <begin position="404"/>
        <end position="418"/>
    </location>
</feature>
<evidence type="ECO:0000256" key="4">
    <source>
        <dbReference type="SAM" id="MobiDB-lite"/>
    </source>
</evidence>
<evidence type="ECO:0000313" key="8">
    <source>
        <dbReference type="Proteomes" id="UP001596514"/>
    </source>
</evidence>
<feature type="transmembrane region" description="Helical" evidence="5">
    <location>
        <begin position="47"/>
        <end position="65"/>
    </location>
</feature>
<feature type="transmembrane region" description="Helical" evidence="5">
    <location>
        <begin position="85"/>
        <end position="105"/>
    </location>
</feature>
<dbReference type="CDD" id="cd16917">
    <property type="entry name" value="HATPase_UhpB-NarQ-NarX-like"/>
    <property type="match status" value="1"/>
</dbReference>
<organism evidence="7 8">
    <name type="scientific">Streptosporangium amethystogenes subsp. fukuiense</name>
    <dbReference type="NCBI Taxonomy" id="698418"/>
    <lineage>
        <taxon>Bacteria</taxon>
        <taxon>Bacillati</taxon>
        <taxon>Actinomycetota</taxon>
        <taxon>Actinomycetes</taxon>
        <taxon>Streptosporangiales</taxon>
        <taxon>Streptosporangiaceae</taxon>
        <taxon>Streptosporangium</taxon>
    </lineage>
</organism>
<evidence type="ECO:0000256" key="1">
    <source>
        <dbReference type="ARBA" id="ARBA00022679"/>
    </source>
</evidence>
<feature type="region of interest" description="Disordered" evidence="4">
    <location>
        <begin position="393"/>
        <end position="418"/>
    </location>
</feature>
<evidence type="ECO:0000256" key="5">
    <source>
        <dbReference type="SAM" id="Phobius"/>
    </source>
</evidence>
<feature type="transmembrane region" description="Helical" evidence="5">
    <location>
        <begin position="110"/>
        <end position="126"/>
    </location>
</feature>
<comment type="caution">
    <text evidence="7">The sequence shown here is derived from an EMBL/GenBank/DDBJ whole genome shotgun (WGS) entry which is preliminary data.</text>
</comment>
<keyword evidence="2 7" id="KW-0418">Kinase</keyword>
<name>A0ABW2T7L4_9ACTN</name>
<dbReference type="Gene3D" id="3.30.565.10">
    <property type="entry name" value="Histidine kinase-like ATPase, C-terminal domain"/>
    <property type="match status" value="1"/>
</dbReference>
<feature type="transmembrane region" description="Helical" evidence="5">
    <location>
        <begin position="159"/>
        <end position="182"/>
    </location>
</feature>
<evidence type="ECO:0000259" key="6">
    <source>
        <dbReference type="Pfam" id="PF07730"/>
    </source>
</evidence>
<accession>A0ABW2T7L4</accession>
<dbReference type="Gene3D" id="1.20.5.1930">
    <property type="match status" value="1"/>
</dbReference>
<keyword evidence="5" id="KW-0812">Transmembrane</keyword>
<dbReference type="PANTHER" id="PTHR24421:SF63">
    <property type="entry name" value="SENSOR HISTIDINE KINASE DESK"/>
    <property type="match status" value="1"/>
</dbReference>
<keyword evidence="5" id="KW-1133">Transmembrane helix</keyword>